<dbReference type="KEGG" id="paj:PAJ_3132"/>
<dbReference type="AlphaFoldDB" id="A0A0H3L1B0"/>
<dbReference type="SMART" id="SM00332">
    <property type="entry name" value="PP2Cc"/>
    <property type="match status" value="1"/>
</dbReference>
<dbReference type="Pfam" id="PF13672">
    <property type="entry name" value="PP2C_2"/>
    <property type="match status" value="1"/>
</dbReference>
<dbReference type="Gene3D" id="3.60.40.10">
    <property type="entry name" value="PPM-type phosphatase domain"/>
    <property type="match status" value="1"/>
</dbReference>
<evidence type="ECO:0000313" key="4">
    <source>
        <dbReference type="Proteomes" id="UP000006690"/>
    </source>
</evidence>
<name>A0A0H3L1B0_PANAA</name>
<evidence type="ECO:0000259" key="2">
    <source>
        <dbReference type="PROSITE" id="PS51746"/>
    </source>
</evidence>
<dbReference type="SUPFAM" id="SSF81606">
    <property type="entry name" value="PP2C-like"/>
    <property type="match status" value="1"/>
</dbReference>
<feature type="compositionally biased region" description="Basic and acidic residues" evidence="1">
    <location>
        <begin position="299"/>
        <end position="310"/>
    </location>
</feature>
<dbReference type="Proteomes" id="UP000006690">
    <property type="component" value="Chromosome"/>
</dbReference>
<dbReference type="InterPro" id="IPR001932">
    <property type="entry name" value="PPM-type_phosphatase-like_dom"/>
</dbReference>
<feature type="region of interest" description="Disordered" evidence="1">
    <location>
        <begin position="287"/>
        <end position="324"/>
    </location>
</feature>
<evidence type="ECO:0000313" key="3">
    <source>
        <dbReference type="EMBL" id="BAK13212.1"/>
    </source>
</evidence>
<accession>A0A0H3L1B0</accession>
<dbReference type="PATRIC" id="fig|932677.3.peg.3626"/>
<dbReference type="HOGENOM" id="CLU_857498_0_0_6"/>
<feature type="compositionally biased region" description="Basic residues" evidence="1">
    <location>
        <begin position="287"/>
        <end position="298"/>
    </location>
</feature>
<organism evidence="3 4">
    <name type="scientific">Pantoea ananatis (strain AJ13355)</name>
    <dbReference type="NCBI Taxonomy" id="932677"/>
    <lineage>
        <taxon>Bacteria</taxon>
        <taxon>Pseudomonadati</taxon>
        <taxon>Pseudomonadota</taxon>
        <taxon>Gammaproteobacteria</taxon>
        <taxon>Enterobacterales</taxon>
        <taxon>Erwiniaceae</taxon>
        <taxon>Pantoea</taxon>
    </lineage>
</organism>
<dbReference type="InterPro" id="IPR036457">
    <property type="entry name" value="PPM-type-like_dom_sf"/>
</dbReference>
<gene>
    <name evidence="3" type="ordered locus">PAJ_3132</name>
</gene>
<dbReference type="EMBL" id="AP012032">
    <property type="protein sequence ID" value="BAK13212.1"/>
    <property type="molecule type" value="Genomic_DNA"/>
</dbReference>
<feature type="domain" description="PPM-type phosphatase" evidence="2">
    <location>
        <begin position="1"/>
        <end position="217"/>
    </location>
</feature>
<sequence length="324" mass="35562">MRFKSASDNSDVMLIVLADGMGGMIGGADAASIALSSFSWGVINEYSGINESIDECLRKSVNYANSRVYDKYKGEGGATLSAIIMNNNGIIRGLNVGDSRIYSLSNTSIEQLTEDDTIAALAQKYKINDSPVADGFGRELVQYVGQEVPIEAHLINFSDGNINKIIITSDGAHVIGDENIFKLSKGGANSAVLSKRVIELANWFGGVDNASIATIDIQENYKSSVDTEINVIQLWDAFGELRIACDINSIKKTQEINPRSDLISPVLTKEEEEELIKKRDLKLRNINKRTTKTSKRNIKAKEKTKERDEQVNINFGGGEKKDDE</sequence>
<proteinExistence type="predicted"/>
<dbReference type="PROSITE" id="PS51746">
    <property type="entry name" value="PPM_2"/>
    <property type="match status" value="1"/>
</dbReference>
<protein>
    <submittedName>
        <fullName evidence="3">Serine/threonine phosohatase</fullName>
    </submittedName>
</protein>
<reference evidence="4" key="1">
    <citation type="journal article" date="2012" name="Appl. Microbiol. Biotechnol.">
        <title>The complete genome sequence of Pantoea ananatis AJ13355, an organism with great biotechnological potential.</title>
        <authorList>
            <person name="Hara Y."/>
            <person name="Kadotani N."/>
            <person name="Izui H."/>
            <person name="Katashkina J.I."/>
            <person name="Kuvaeva T.M."/>
            <person name="Andreeva I.G."/>
            <person name="Golubeva L.I."/>
            <person name="Malko D.B."/>
            <person name="Makeev V.J."/>
            <person name="Mashko S.V."/>
            <person name="Kozlov Y.I."/>
        </authorList>
    </citation>
    <scope>NUCLEOTIDE SEQUENCE [LARGE SCALE GENOMIC DNA]</scope>
    <source>
        <strain evidence="4">AJ13355</strain>
    </source>
</reference>
<dbReference type="eggNOG" id="COG0631">
    <property type="taxonomic scope" value="Bacteria"/>
</dbReference>
<evidence type="ECO:0000256" key="1">
    <source>
        <dbReference type="SAM" id="MobiDB-lite"/>
    </source>
</evidence>